<sequence length="264" mass="28968">MHASRRQQLAYLSRVAAVLPHTAAAALLAAPLPSQAEGISEGIRKAASGLPGLGPPDVYYPASWLGKWERRESVVSVTAPEGPSKVDPPHLLSDAEKLLNRTIVFPVRYIERGSGVVMDRAFVWGNTESARRYCIESGGGGVLPIGEVSGYPTRWSESNPNILTIDMPGGTIREMKVTKRAFEQPSDDTFGFSEYMRIADTSRALTVEVPTLFAARLQGRYRRVSSLRIEGLELWQVFPPTSIAPDPQPVLVIKRQVAMQRITT</sequence>
<name>A0A0G4G1Y6_VITBC</name>
<dbReference type="VEuPathDB" id="CryptoDB:Vbra_2612"/>
<evidence type="ECO:0000313" key="3">
    <source>
        <dbReference type="Proteomes" id="UP000041254"/>
    </source>
</evidence>
<evidence type="ECO:0000259" key="1">
    <source>
        <dbReference type="Pfam" id="PF20670"/>
    </source>
</evidence>
<organism evidence="2 3">
    <name type="scientific">Vitrella brassicaformis (strain CCMP3155)</name>
    <dbReference type="NCBI Taxonomy" id="1169540"/>
    <lineage>
        <taxon>Eukaryota</taxon>
        <taxon>Sar</taxon>
        <taxon>Alveolata</taxon>
        <taxon>Colpodellida</taxon>
        <taxon>Vitrellaceae</taxon>
        <taxon>Vitrella</taxon>
    </lineage>
</organism>
<keyword evidence="3" id="KW-1185">Reference proteome</keyword>
<feature type="domain" description="DUF6816" evidence="1">
    <location>
        <begin position="52"/>
        <end position="262"/>
    </location>
</feature>
<dbReference type="OrthoDB" id="193356at2759"/>
<dbReference type="InterPro" id="IPR049213">
    <property type="entry name" value="DUF6816"/>
</dbReference>
<dbReference type="Pfam" id="PF20670">
    <property type="entry name" value="DUF6816"/>
    <property type="match status" value="1"/>
</dbReference>
<accession>A0A0G4G1Y6</accession>
<dbReference type="Proteomes" id="UP000041254">
    <property type="component" value="Unassembled WGS sequence"/>
</dbReference>
<gene>
    <name evidence="2" type="ORF">Vbra_2612</name>
</gene>
<proteinExistence type="predicted"/>
<dbReference type="EMBL" id="CDMY01000547">
    <property type="protein sequence ID" value="CEM21975.1"/>
    <property type="molecule type" value="Genomic_DNA"/>
</dbReference>
<dbReference type="OMA" id="RISWDIN"/>
<dbReference type="InParanoid" id="A0A0G4G1Y6"/>
<reference evidence="2 3" key="1">
    <citation type="submission" date="2014-11" db="EMBL/GenBank/DDBJ databases">
        <authorList>
            <person name="Zhu J."/>
            <person name="Qi W."/>
            <person name="Song R."/>
        </authorList>
    </citation>
    <scope>NUCLEOTIDE SEQUENCE [LARGE SCALE GENOMIC DNA]</scope>
</reference>
<evidence type="ECO:0000313" key="2">
    <source>
        <dbReference type="EMBL" id="CEM21975.1"/>
    </source>
</evidence>
<dbReference type="AlphaFoldDB" id="A0A0G4G1Y6"/>
<protein>
    <recommendedName>
        <fullName evidence="1">DUF6816 domain-containing protein</fullName>
    </recommendedName>
</protein>